<sequence>MVCLCRASYNFFKLFLHQRKSTCFVLSVMIKCTMLFRRQKRCSRWSPILVFCFSCAFIFTPSCRLSHEEYPFHSRPVFLWILMSIEVCLYQSDGLILLVPIDEVIDISHLQVIKSMQFSSSRALQRELWLTVLLLEFDSNKRRKMSSILSRLISLSLAYQVSIHRSRRYSTRWIY</sequence>
<keyword evidence="1" id="KW-0472">Membrane</keyword>
<dbReference type="InParanoid" id="A0A024GVT9"/>
<accession>A0A024GVT9</accession>
<protein>
    <submittedName>
        <fullName evidence="2">Uncharacterized protein</fullName>
    </submittedName>
</protein>
<reference evidence="2 3" key="1">
    <citation type="submission" date="2012-05" db="EMBL/GenBank/DDBJ databases">
        <title>Recombination and specialization in a pathogen metapopulation.</title>
        <authorList>
            <person name="Gardiner A."/>
            <person name="Kemen E."/>
            <person name="Schultz-Larsen T."/>
            <person name="MacLean D."/>
            <person name="Van Oosterhout C."/>
            <person name="Jones J.D.G."/>
        </authorList>
    </citation>
    <scope>NUCLEOTIDE SEQUENCE [LARGE SCALE GENOMIC DNA]</scope>
    <source>
        <strain evidence="2 3">Ac Nc2</strain>
    </source>
</reference>
<keyword evidence="1" id="KW-0812">Transmembrane</keyword>
<organism evidence="2 3">
    <name type="scientific">Albugo candida</name>
    <dbReference type="NCBI Taxonomy" id="65357"/>
    <lineage>
        <taxon>Eukaryota</taxon>
        <taxon>Sar</taxon>
        <taxon>Stramenopiles</taxon>
        <taxon>Oomycota</taxon>
        <taxon>Peronosporomycetes</taxon>
        <taxon>Albuginales</taxon>
        <taxon>Albuginaceae</taxon>
        <taxon>Albugo</taxon>
    </lineage>
</organism>
<evidence type="ECO:0000313" key="3">
    <source>
        <dbReference type="Proteomes" id="UP000053237"/>
    </source>
</evidence>
<dbReference type="EMBL" id="CAIX01000565">
    <property type="protein sequence ID" value="CCI50547.1"/>
    <property type="molecule type" value="Genomic_DNA"/>
</dbReference>
<proteinExistence type="predicted"/>
<feature type="transmembrane region" description="Helical" evidence="1">
    <location>
        <begin position="45"/>
        <end position="65"/>
    </location>
</feature>
<comment type="caution">
    <text evidence="2">The sequence shown here is derived from an EMBL/GenBank/DDBJ whole genome shotgun (WGS) entry which is preliminary data.</text>
</comment>
<evidence type="ECO:0000256" key="1">
    <source>
        <dbReference type="SAM" id="Phobius"/>
    </source>
</evidence>
<dbReference type="AlphaFoldDB" id="A0A024GVT9"/>
<dbReference type="Proteomes" id="UP000053237">
    <property type="component" value="Unassembled WGS sequence"/>
</dbReference>
<keyword evidence="1" id="KW-1133">Transmembrane helix</keyword>
<evidence type="ECO:0000313" key="2">
    <source>
        <dbReference type="EMBL" id="CCI50547.1"/>
    </source>
</evidence>
<gene>
    <name evidence="2" type="ORF">BN9_124410</name>
</gene>
<name>A0A024GVT9_9STRA</name>
<keyword evidence="3" id="KW-1185">Reference proteome</keyword>
<feature type="transmembrane region" description="Helical" evidence="1">
    <location>
        <begin position="77"/>
        <end position="101"/>
    </location>
</feature>